<evidence type="ECO:0000313" key="1">
    <source>
        <dbReference type="EMBL" id="MBC2905381.1"/>
    </source>
</evidence>
<sequence>MTASMAFYADRNTTIRLSKYGTERTPILTLDGEDHSLTVSVFDRVPIAEHLAFVRELSAACADYVKALETYAAAPPESVKDRDEEA</sequence>
<keyword evidence="2" id="KW-1185">Reference proteome</keyword>
<name>A0A7X1J714_9ACTN</name>
<dbReference type="EMBL" id="JACMSF010000035">
    <property type="protein sequence ID" value="MBC2905381.1"/>
    <property type="molecule type" value="Genomic_DNA"/>
</dbReference>
<proteinExistence type="predicted"/>
<reference evidence="1 2" key="1">
    <citation type="submission" date="2020-08" db="EMBL/GenBank/DDBJ databases">
        <title>Streptomyces sp. PSKA01 genome sequencing and assembly.</title>
        <authorList>
            <person name="Mandal S."/>
            <person name="Maiti P.K."/>
            <person name="Das P."/>
        </authorList>
    </citation>
    <scope>NUCLEOTIDE SEQUENCE [LARGE SCALE GENOMIC DNA]</scope>
    <source>
        <strain evidence="1 2">PSKA01</strain>
    </source>
</reference>
<protein>
    <submittedName>
        <fullName evidence="1">Uncharacterized protein</fullName>
    </submittedName>
</protein>
<comment type="caution">
    <text evidence="1">The sequence shown here is derived from an EMBL/GenBank/DDBJ whole genome shotgun (WGS) entry which is preliminary data.</text>
</comment>
<dbReference type="RefSeq" id="WP_186285230.1">
    <property type="nucleotide sequence ID" value="NZ_JACMSF010000035.1"/>
</dbReference>
<accession>A0A7X1J714</accession>
<organism evidence="1 2">
    <name type="scientific">Streptomyces cupreus</name>
    <dbReference type="NCBI Taxonomy" id="2759956"/>
    <lineage>
        <taxon>Bacteria</taxon>
        <taxon>Bacillati</taxon>
        <taxon>Actinomycetota</taxon>
        <taxon>Actinomycetes</taxon>
        <taxon>Kitasatosporales</taxon>
        <taxon>Streptomycetaceae</taxon>
        <taxon>Streptomyces</taxon>
    </lineage>
</organism>
<gene>
    <name evidence="1" type="ORF">H4N64_28155</name>
</gene>
<dbReference type="AlphaFoldDB" id="A0A7X1J714"/>
<evidence type="ECO:0000313" key="2">
    <source>
        <dbReference type="Proteomes" id="UP000584670"/>
    </source>
</evidence>
<dbReference type="Proteomes" id="UP000584670">
    <property type="component" value="Unassembled WGS sequence"/>
</dbReference>